<dbReference type="KEGG" id="vni:VIBNI_B0737"/>
<protein>
    <submittedName>
        <fullName evidence="1">Uncharacterized protein</fullName>
    </submittedName>
</protein>
<dbReference type="Proteomes" id="UP000016895">
    <property type="component" value="Chromosome 2"/>
</dbReference>
<sequence>MKLSYPHICKNIEEIPEKALSHLDEDLMMRIGDCFTRVFPKFAQAFPKTSLVIQDQWTKPVLALKKGVREWLALIVVQKENKNLFFHLQPEFVDKEGELFDEDYEMLPHSWKELYRWFDSFCVAEEPYAQMNWWNTPFRFSGRLDLDDYEKGIGASKVQTEILSKQLGCSREDLRCFFLSENEDALFINEKLCDGRVFHVKGKNFAQVTELYDPQISLDDYLSFFLSDGNPLDYHFKP</sequence>
<gene>
    <name evidence="1" type="ORF">VIBNI_B0737</name>
</gene>
<dbReference type="AlphaFoldDB" id="U4KGN1"/>
<evidence type="ECO:0000313" key="2">
    <source>
        <dbReference type="Proteomes" id="UP000016895"/>
    </source>
</evidence>
<dbReference type="EMBL" id="FO203527">
    <property type="protein sequence ID" value="CCO60529.1"/>
    <property type="molecule type" value="Genomic_DNA"/>
</dbReference>
<dbReference type="OrthoDB" id="7059782at2"/>
<name>U4KGN1_9VIBR</name>
<accession>U4KGN1</accession>
<dbReference type="PATRIC" id="fig|1260221.3.peg.4375"/>
<keyword evidence="2" id="KW-1185">Reference proteome</keyword>
<evidence type="ECO:0000313" key="1">
    <source>
        <dbReference type="EMBL" id="CCO60529.1"/>
    </source>
</evidence>
<organism evidence="1 2">
    <name type="scientific">Vibrio nigripulchritudo</name>
    <dbReference type="NCBI Taxonomy" id="28173"/>
    <lineage>
        <taxon>Bacteria</taxon>
        <taxon>Pseudomonadati</taxon>
        <taxon>Pseudomonadota</taxon>
        <taxon>Gammaproteobacteria</taxon>
        <taxon>Vibrionales</taxon>
        <taxon>Vibrionaceae</taxon>
        <taxon>Vibrio</taxon>
    </lineage>
</organism>
<dbReference type="RefSeq" id="WP_022561132.1">
    <property type="nucleotide sequence ID" value="NC_022543.1"/>
</dbReference>
<reference evidence="1 2" key="1">
    <citation type="journal article" date="2013" name="ISME J.">
        <title>Comparative genomics of pathogenic lineages of Vibrio nigripulchritudo identifies virulence-associated traits.</title>
        <authorList>
            <person name="Goudenege D."/>
            <person name="Labreuche Y."/>
            <person name="Krin E."/>
            <person name="Ansquer D."/>
            <person name="Mangenot S."/>
            <person name="Calteau A."/>
            <person name="Medigue C."/>
            <person name="Mazel D."/>
            <person name="Polz M.F."/>
            <person name="Le Roux F."/>
        </authorList>
    </citation>
    <scope>NUCLEOTIDE SEQUENCE [LARGE SCALE GENOMIC DNA]</scope>
    <source>
        <strain evidence="2">SnF1</strain>
    </source>
</reference>
<proteinExistence type="predicted"/>